<protein>
    <submittedName>
        <fullName evidence="12">Sigma-54-dependent Fis family transcriptional regulator</fullName>
    </submittedName>
</protein>
<proteinExistence type="predicted"/>
<organism evidence="12 13">
    <name type="scientific">Candidatus Polarisedimenticola svalbardensis</name>
    <dbReference type="NCBI Taxonomy" id="2886004"/>
    <lineage>
        <taxon>Bacteria</taxon>
        <taxon>Pseudomonadati</taxon>
        <taxon>Acidobacteriota</taxon>
        <taxon>Candidatus Polarisedimenticolia</taxon>
        <taxon>Candidatus Polarisedimenticolales</taxon>
        <taxon>Candidatus Polarisedimenticolaceae</taxon>
        <taxon>Candidatus Polarisedimenticola</taxon>
    </lineage>
</organism>
<evidence type="ECO:0000256" key="2">
    <source>
        <dbReference type="ARBA" id="ARBA00022741"/>
    </source>
</evidence>
<dbReference type="FunFam" id="3.40.50.2300:FF:000018">
    <property type="entry name" value="DNA-binding transcriptional regulator NtrC"/>
    <property type="match status" value="1"/>
</dbReference>
<dbReference type="InterPro" id="IPR002197">
    <property type="entry name" value="HTH_Fis"/>
</dbReference>
<dbReference type="GO" id="GO:0006355">
    <property type="term" value="P:regulation of DNA-templated transcription"/>
    <property type="evidence" value="ECO:0007669"/>
    <property type="project" value="InterPro"/>
</dbReference>
<sequence length="452" mass="48832">MPHILIVDDEANVRKVLGTLLQQGGYQTTPAGDAAQALDLVRAQDPDLVLTDLQMPGMDGMELLSTLRADFPEIPVVMLTAHGSIEAAVEAMKLGAFDFMTKPFDREQVLEVIGKALGQAARSRLEWQDGCGQDDCGLVGGSGAMESVRSMIRKVADSPTTVLVTGETGTGKELVADALHRLSRRAGKALVKINCGALPENLVESELFGHERGAFTGADRARPGRFELADGGTLFLDEVGELPPPVQVKLLRVLQEQVVDRVGGSSPLKVDVRLVAATHRNLKDEVREGRFREDLLYRLQVVQLHAPALRERPEDIPELTRFFLSRQAERLQRSQPQVSDPVLSALAARDWPGNVRELQNAAERAVLLGDGPELTLEDFIPAEPGAPSPTPGSSRPAGDLKTAARAAAAETERRMISAALQQTGGNVTQAAEQLGLSRRGLQLKMKELGLRN</sequence>
<dbReference type="Pfam" id="PF00072">
    <property type="entry name" value="Response_reg"/>
    <property type="match status" value="1"/>
</dbReference>
<feature type="domain" description="Response regulatory" evidence="11">
    <location>
        <begin position="3"/>
        <end position="117"/>
    </location>
</feature>
<name>A0A8J6Y2Y9_9BACT</name>
<feature type="modified residue" description="4-aspartylphosphate" evidence="8">
    <location>
        <position position="52"/>
    </location>
</feature>
<dbReference type="SMART" id="SM00382">
    <property type="entry name" value="AAA"/>
    <property type="match status" value="1"/>
</dbReference>
<evidence type="ECO:0000256" key="1">
    <source>
        <dbReference type="ARBA" id="ARBA00022553"/>
    </source>
</evidence>
<dbReference type="InterPro" id="IPR002078">
    <property type="entry name" value="Sigma_54_int"/>
</dbReference>
<evidence type="ECO:0000259" key="11">
    <source>
        <dbReference type="PROSITE" id="PS50110"/>
    </source>
</evidence>
<dbReference type="Pfam" id="PF00158">
    <property type="entry name" value="Sigma54_activat"/>
    <property type="match status" value="1"/>
</dbReference>
<dbReference type="EMBL" id="JACXWD010000020">
    <property type="protein sequence ID" value="MBD3867989.1"/>
    <property type="molecule type" value="Genomic_DNA"/>
</dbReference>
<dbReference type="PROSITE" id="PS00688">
    <property type="entry name" value="SIGMA54_INTERACT_3"/>
    <property type="match status" value="1"/>
</dbReference>
<dbReference type="Proteomes" id="UP000648239">
    <property type="component" value="Unassembled WGS sequence"/>
</dbReference>
<keyword evidence="1 8" id="KW-0597">Phosphoprotein</keyword>
<dbReference type="PANTHER" id="PTHR32071:SF57">
    <property type="entry name" value="C4-DICARBOXYLATE TRANSPORT TRANSCRIPTIONAL REGULATORY PROTEIN DCTD"/>
    <property type="match status" value="1"/>
</dbReference>
<gene>
    <name evidence="12" type="ORF">IFK94_07685</name>
</gene>
<dbReference type="GO" id="GO:0043565">
    <property type="term" value="F:sequence-specific DNA binding"/>
    <property type="evidence" value="ECO:0007669"/>
    <property type="project" value="InterPro"/>
</dbReference>
<feature type="domain" description="Sigma-54 factor interaction" evidence="10">
    <location>
        <begin position="138"/>
        <end position="367"/>
    </location>
</feature>
<keyword evidence="4" id="KW-0902">Two-component regulatory system</keyword>
<dbReference type="PROSITE" id="PS00675">
    <property type="entry name" value="SIGMA54_INTERACT_1"/>
    <property type="match status" value="1"/>
</dbReference>
<evidence type="ECO:0000313" key="12">
    <source>
        <dbReference type="EMBL" id="MBD3867989.1"/>
    </source>
</evidence>
<dbReference type="GO" id="GO:0005524">
    <property type="term" value="F:ATP binding"/>
    <property type="evidence" value="ECO:0007669"/>
    <property type="project" value="UniProtKB-KW"/>
</dbReference>
<dbReference type="InterPro" id="IPR011006">
    <property type="entry name" value="CheY-like_superfamily"/>
</dbReference>
<dbReference type="PRINTS" id="PR01590">
    <property type="entry name" value="HTHFIS"/>
</dbReference>
<dbReference type="InterPro" id="IPR058031">
    <property type="entry name" value="AAA_lid_NorR"/>
</dbReference>
<dbReference type="InterPro" id="IPR001789">
    <property type="entry name" value="Sig_transdc_resp-reg_receiver"/>
</dbReference>
<dbReference type="Gene3D" id="3.40.50.300">
    <property type="entry name" value="P-loop containing nucleotide triphosphate hydrolases"/>
    <property type="match status" value="1"/>
</dbReference>
<dbReference type="InterPro" id="IPR025662">
    <property type="entry name" value="Sigma_54_int_dom_ATP-bd_1"/>
</dbReference>
<dbReference type="AlphaFoldDB" id="A0A8J6Y2Y9"/>
<dbReference type="CDD" id="cd00009">
    <property type="entry name" value="AAA"/>
    <property type="match status" value="1"/>
</dbReference>
<dbReference type="InterPro" id="IPR003593">
    <property type="entry name" value="AAA+_ATPase"/>
</dbReference>
<dbReference type="PANTHER" id="PTHR32071">
    <property type="entry name" value="TRANSCRIPTIONAL REGULATORY PROTEIN"/>
    <property type="match status" value="1"/>
</dbReference>
<evidence type="ECO:0000313" key="13">
    <source>
        <dbReference type="Proteomes" id="UP000648239"/>
    </source>
</evidence>
<accession>A0A8J6Y2Y9</accession>
<feature type="region of interest" description="Disordered" evidence="9">
    <location>
        <begin position="379"/>
        <end position="404"/>
    </location>
</feature>
<evidence type="ECO:0000259" key="10">
    <source>
        <dbReference type="PROSITE" id="PS50045"/>
    </source>
</evidence>
<evidence type="ECO:0000256" key="5">
    <source>
        <dbReference type="ARBA" id="ARBA00023015"/>
    </source>
</evidence>
<dbReference type="PROSITE" id="PS50110">
    <property type="entry name" value="RESPONSE_REGULATORY"/>
    <property type="match status" value="1"/>
</dbReference>
<dbReference type="Gene3D" id="1.10.8.60">
    <property type="match status" value="1"/>
</dbReference>
<dbReference type="Gene3D" id="1.10.10.60">
    <property type="entry name" value="Homeodomain-like"/>
    <property type="match status" value="1"/>
</dbReference>
<keyword evidence="6" id="KW-0238">DNA-binding</keyword>
<dbReference type="SMART" id="SM00448">
    <property type="entry name" value="REC"/>
    <property type="match status" value="1"/>
</dbReference>
<dbReference type="SUPFAM" id="SSF52172">
    <property type="entry name" value="CheY-like"/>
    <property type="match status" value="1"/>
</dbReference>
<evidence type="ECO:0000256" key="7">
    <source>
        <dbReference type="ARBA" id="ARBA00023163"/>
    </source>
</evidence>
<dbReference type="SUPFAM" id="SSF46689">
    <property type="entry name" value="Homeodomain-like"/>
    <property type="match status" value="1"/>
</dbReference>
<dbReference type="GO" id="GO:0000160">
    <property type="term" value="P:phosphorelay signal transduction system"/>
    <property type="evidence" value="ECO:0007669"/>
    <property type="project" value="UniProtKB-KW"/>
</dbReference>
<evidence type="ECO:0000256" key="3">
    <source>
        <dbReference type="ARBA" id="ARBA00022840"/>
    </source>
</evidence>
<dbReference type="Gene3D" id="3.40.50.2300">
    <property type="match status" value="1"/>
</dbReference>
<evidence type="ECO:0000256" key="6">
    <source>
        <dbReference type="ARBA" id="ARBA00023125"/>
    </source>
</evidence>
<keyword evidence="5" id="KW-0805">Transcription regulation</keyword>
<evidence type="ECO:0000256" key="4">
    <source>
        <dbReference type="ARBA" id="ARBA00023012"/>
    </source>
</evidence>
<dbReference type="InterPro" id="IPR009057">
    <property type="entry name" value="Homeodomain-like_sf"/>
</dbReference>
<evidence type="ECO:0000256" key="8">
    <source>
        <dbReference type="PROSITE-ProRule" id="PRU00169"/>
    </source>
</evidence>
<keyword evidence="7" id="KW-0804">Transcription</keyword>
<dbReference type="Pfam" id="PF02954">
    <property type="entry name" value="HTH_8"/>
    <property type="match status" value="1"/>
</dbReference>
<dbReference type="InterPro" id="IPR025944">
    <property type="entry name" value="Sigma_54_int_dom_CS"/>
</dbReference>
<evidence type="ECO:0000256" key="9">
    <source>
        <dbReference type="SAM" id="MobiDB-lite"/>
    </source>
</evidence>
<dbReference type="InterPro" id="IPR027417">
    <property type="entry name" value="P-loop_NTPase"/>
</dbReference>
<comment type="caution">
    <text evidence="12">The sequence shown here is derived from an EMBL/GenBank/DDBJ whole genome shotgun (WGS) entry which is preliminary data.</text>
</comment>
<dbReference type="InterPro" id="IPR025943">
    <property type="entry name" value="Sigma_54_int_dom_ATP-bd_2"/>
</dbReference>
<reference evidence="12 13" key="1">
    <citation type="submission" date="2020-08" db="EMBL/GenBank/DDBJ databases">
        <title>Acidobacteriota in marine sediments use diverse sulfur dissimilation pathways.</title>
        <authorList>
            <person name="Wasmund K."/>
        </authorList>
    </citation>
    <scope>NUCLEOTIDE SEQUENCE [LARGE SCALE GENOMIC DNA]</scope>
    <source>
        <strain evidence="12">MAG AM4</strain>
    </source>
</reference>
<dbReference type="PROSITE" id="PS00676">
    <property type="entry name" value="SIGMA54_INTERACT_2"/>
    <property type="match status" value="1"/>
</dbReference>
<dbReference type="FunFam" id="3.40.50.300:FF:000006">
    <property type="entry name" value="DNA-binding transcriptional regulator NtrC"/>
    <property type="match status" value="1"/>
</dbReference>
<keyword evidence="2" id="KW-0547">Nucleotide-binding</keyword>
<dbReference type="SUPFAM" id="SSF52540">
    <property type="entry name" value="P-loop containing nucleoside triphosphate hydrolases"/>
    <property type="match status" value="1"/>
</dbReference>
<dbReference type="PROSITE" id="PS50045">
    <property type="entry name" value="SIGMA54_INTERACT_4"/>
    <property type="match status" value="1"/>
</dbReference>
<dbReference type="Pfam" id="PF25601">
    <property type="entry name" value="AAA_lid_14"/>
    <property type="match status" value="1"/>
</dbReference>
<keyword evidence="3" id="KW-0067">ATP-binding</keyword>